<evidence type="ECO:0000313" key="2">
    <source>
        <dbReference type="EMBL" id="KAJ7764136.1"/>
    </source>
</evidence>
<protein>
    <submittedName>
        <fullName evidence="2">Uncharacterized protein</fullName>
    </submittedName>
</protein>
<accession>A0AAD7JJZ4</accession>
<evidence type="ECO:0000313" key="3">
    <source>
        <dbReference type="Proteomes" id="UP001215280"/>
    </source>
</evidence>
<sequence>MSSILFAPPAVRAHQKPIAPDPFTAVDAPSPFRTPAGLPSRSLEGESSTIVRLQSNRSQKLARTLGADFGAAGAMWTSAPESLQEPRPAMERRFSFSTAAPPSHNSIHSLHSSYASTHSLQFDYSDLSGDVWDGDSHQMDLARAETPTPSTPSSPLPLPAAPEECDGASEDASSDITSLDSPVDLRFSFPSDSSDQIHVRPRFTLDDTDTEDEYDRALAQTPTAVDKRFSSPFQVMPLFVVPAWEPTVRPPGDEWTGEWNRRDMQSVIQSLRHLKM</sequence>
<dbReference type="AlphaFoldDB" id="A0AAD7JJZ4"/>
<dbReference type="Proteomes" id="UP001215280">
    <property type="component" value="Unassembled WGS sequence"/>
</dbReference>
<feature type="region of interest" description="Disordered" evidence="1">
    <location>
        <begin position="17"/>
        <end position="52"/>
    </location>
</feature>
<feature type="region of interest" description="Disordered" evidence="1">
    <location>
        <begin position="142"/>
        <end position="179"/>
    </location>
</feature>
<organism evidence="2 3">
    <name type="scientific">Mycena maculata</name>
    <dbReference type="NCBI Taxonomy" id="230809"/>
    <lineage>
        <taxon>Eukaryota</taxon>
        <taxon>Fungi</taxon>
        <taxon>Dikarya</taxon>
        <taxon>Basidiomycota</taxon>
        <taxon>Agaricomycotina</taxon>
        <taxon>Agaricomycetes</taxon>
        <taxon>Agaricomycetidae</taxon>
        <taxon>Agaricales</taxon>
        <taxon>Marasmiineae</taxon>
        <taxon>Mycenaceae</taxon>
        <taxon>Mycena</taxon>
    </lineage>
</organism>
<comment type="caution">
    <text evidence="2">The sequence shown here is derived from an EMBL/GenBank/DDBJ whole genome shotgun (WGS) entry which is preliminary data.</text>
</comment>
<feature type="compositionally biased region" description="Acidic residues" evidence="1">
    <location>
        <begin position="163"/>
        <end position="173"/>
    </location>
</feature>
<feature type="compositionally biased region" description="Pro residues" evidence="1">
    <location>
        <begin position="149"/>
        <end position="160"/>
    </location>
</feature>
<gene>
    <name evidence="2" type="ORF">DFH07DRAFT_812042</name>
</gene>
<name>A0AAD7JJZ4_9AGAR</name>
<keyword evidence="3" id="KW-1185">Reference proteome</keyword>
<proteinExistence type="predicted"/>
<dbReference type="EMBL" id="JARJLG010000038">
    <property type="protein sequence ID" value="KAJ7764136.1"/>
    <property type="molecule type" value="Genomic_DNA"/>
</dbReference>
<evidence type="ECO:0000256" key="1">
    <source>
        <dbReference type="SAM" id="MobiDB-lite"/>
    </source>
</evidence>
<reference evidence="2" key="1">
    <citation type="submission" date="2023-03" db="EMBL/GenBank/DDBJ databases">
        <title>Massive genome expansion in bonnet fungi (Mycena s.s.) driven by repeated elements and novel gene families across ecological guilds.</title>
        <authorList>
            <consortium name="Lawrence Berkeley National Laboratory"/>
            <person name="Harder C.B."/>
            <person name="Miyauchi S."/>
            <person name="Viragh M."/>
            <person name="Kuo A."/>
            <person name="Thoen E."/>
            <person name="Andreopoulos B."/>
            <person name="Lu D."/>
            <person name="Skrede I."/>
            <person name="Drula E."/>
            <person name="Henrissat B."/>
            <person name="Morin E."/>
            <person name="Kohler A."/>
            <person name="Barry K."/>
            <person name="LaButti K."/>
            <person name="Morin E."/>
            <person name="Salamov A."/>
            <person name="Lipzen A."/>
            <person name="Mereny Z."/>
            <person name="Hegedus B."/>
            <person name="Baldrian P."/>
            <person name="Stursova M."/>
            <person name="Weitz H."/>
            <person name="Taylor A."/>
            <person name="Grigoriev I.V."/>
            <person name="Nagy L.G."/>
            <person name="Martin F."/>
            <person name="Kauserud H."/>
        </authorList>
    </citation>
    <scope>NUCLEOTIDE SEQUENCE</scope>
    <source>
        <strain evidence="2">CBHHK188m</strain>
    </source>
</reference>